<gene>
    <name evidence="2" type="ORF">GCM10009020_01320</name>
</gene>
<sequence length="122" mass="13636">MTTDTANPERNRIDPGLRADVIFDVLNHSRRRNALYYLADRVGAVPLSELAEAVAEREGEPTDERRQRVATGLYHTHLPKFEETGVAEYDPRTDVVTLSTRAATALAPYLELAARDDARPDC</sequence>
<comment type="caution">
    <text evidence="2">The sequence shown here is derived from an EMBL/GenBank/DDBJ whole genome shotgun (WGS) entry which is preliminary data.</text>
</comment>
<dbReference type="Pfam" id="PF24035">
    <property type="entry name" value="DUF7344"/>
    <property type="match status" value="1"/>
</dbReference>
<reference evidence="2 3" key="1">
    <citation type="journal article" date="2019" name="Int. J. Syst. Evol. Microbiol.">
        <title>The Global Catalogue of Microorganisms (GCM) 10K type strain sequencing project: providing services to taxonomists for standard genome sequencing and annotation.</title>
        <authorList>
            <consortium name="The Broad Institute Genomics Platform"/>
            <consortium name="The Broad Institute Genome Sequencing Center for Infectious Disease"/>
            <person name="Wu L."/>
            <person name="Ma J."/>
        </authorList>
    </citation>
    <scope>NUCLEOTIDE SEQUENCE [LARGE SCALE GENOMIC DNA]</scope>
    <source>
        <strain evidence="2 3">JCM 16328</strain>
    </source>
</reference>
<accession>A0AAV3T3V1</accession>
<evidence type="ECO:0000259" key="1">
    <source>
        <dbReference type="Pfam" id="PF24035"/>
    </source>
</evidence>
<dbReference type="EMBL" id="BAAADV010000001">
    <property type="protein sequence ID" value="GAA0660965.1"/>
    <property type="molecule type" value="Genomic_DNA"/>
</dbReference>
<keyword evidence="3" id="KW-1185">Reference proteome</keyword>
<evidence type="ECO:0000313" key="2">
    <source>
        <dbReference type="EMBL" id="GAA0660965.1"/>
    </source>
</evidence>
<proteinExistence type="predicted"/>
<name>A0AAV3T3V1_9EURY</name>
<dbReference type="RefSeq" id="WP_343771882.1">
    <property type="nucleotide sequence ID" value="NZ_BAAADV010000001.1"/>
</dbReference>
<organism evidence="2 3">
    <name type="scientific">Natronoarchaeum mannanilyticum</name>
    <dbReference type="NCBI Taxonomy" id="926360"/>
    <lineage>
        <taxon>Archaea</taxon>
        <taxon>Methanobacteriati</taxon>
        <taxon>Methanobacteriota</taxon>
        <taxon>Stenosarchaea group</taxon>
        <taxon>Halobacteria</taxon>
        <taxon>Halobacteriales</taxon>
        <taxon>Natronoarchaeaceae</taxon>
    </lineage>
</organism>
<dbReference type="InterPro" id="IPR055768">
    <property type="entry name" value="DUF7344"/>
</dbReference>
<dbReference type="AlphaFoldDB" id="A0AAV3T3V1"/>
<protein>
    <recommendedName>
        <fullName evidence="1">DUF7344 domain-containing protein</fullName>
    </recommendedName>
</protein>
<dbReference type="Proteomes" id="UP001500420">
    <property type="component" value="Unassembled WGS sequence"/>
</dbReference>
<feature type="domain" description="DUF7344" evidence="1">
    <location>
        <begin position="23"/>
        <end position="97"/>
    </location>
</feature>
<evidence type="ECO:0000313" key="3">
    <source>
        <dbReference type="Proteomes" id="UP001500420"/>
    </source>
</evidence>